<evidence type="ECO:0000256" key="8">
    <source>
        <dbReference type="PROSITE-ProRule" id="PRU01193"/>
    </source>
</evidence>
<sequence length="353" mass="39986">MDPDPSSQSLLVTFIFIFFAIVLVFLNAFFVAAEFAIVKVRKTRLEELANNGNKTASLALSVVNKLDEYLSVCQLGITLVSLGLGWIGEQSFYTLLKIMFPNPPFRVELFHIIATGISFFIISMLHVVLGELVPKSMAIQRAEKVTLALAKPLRYFYLISKPLIDAFTALANLILKSIGFRQSKEDLMSEDELRMVISHSTTGGVISDSEAQIIQQAFSFSDKLAKDILIPVEKVQYISLSRSFEENKQVILSRNHTRFPVCRTDMNDVIGILNMKDIRFHDVEANATFEEKMRPPFFIPAHMPEDKLMKQFKERRFHLAIVRNTEDHTTLGIVTLEDILEELVGDIVDEHGN</sequence>
<feature type="domain" description="CBS" evidence="10">
    <location>
        <begin position="229"/>
        <end position="288"/>
    </location>
</feature>
<dbReference type="InterPro" id="IPR002550">
    <property type="entry name" value="CNNM"/>
</dbReference>
<dbReference type="Pfam" id="PF00571">
    <property type="entry name" value="CBS"/>
    <property type="match status" value="2"/>
</dbReference>
<evidence type="ECO:0000259" key="10">
    <source>
        <dbReference type="PROSITE" id="PS51371"/>
    </source>
</evidence>
<evidence type="ECO:0000256" key="7">
    <source>
        <dbReference type="PROSITE-ProRule" id="PRU00703"/>
    </source>
</evidence>
<protein>
    <recommendedName>
        <fullName evidence="14">HlyC/CorC family transporter</fullName>
    </recommendedName>
</protein>
<dbReference type="SUPFAM" id="SSF54631">
    <property type="entry name" value="CBS-domain pair"/>
    <property type="match status" value="1"/>
</dbReference>
<evidence type="ECO:0000256" key="3">
    <source>
        <dbReference type="ARBA" id="ARBA00022692"/>
    </source>
</evidence>
<dbReference type="PANTHER" id="PTHR43099">
    <property type="entry name" value="UPF0053 PROTEIN YRKA"/>
    <property type="match status" value="1"/>
</dbReference>
<keyword evidence="13" id="KW-1185">Reference proteome</keyword>
<evidence type="ECO:0008006" key="14">
    <source>
        <dbReference type="Google" id="ProtNLM"/>
    </source>
</evidence>
<dbReference type="AlphaFoldDB" id="M4V967"/>
<evidence type="ECO:0000313" key="13">
    <source>
        <dbReference type="Proteomes" id="UP000012040"/>
    </source>
</evidence>
<dbReference type="PROSITE" id="PS51846">
    <property type="entry name" value="CNNM"/>
    <property type="match status" value="1"/>
</dbReference>
<keyword evidence="7" id="KW-0129">CBS domain</keyword>
<keyword evidence="3 8" id="KW-0812">Transmembrane</keyword>
<dbReference type="HOGENOM" id="CLU_015237_4_0_7"/>
<feature type="domain" description="CBS" evidence="10">
    <location>
        <begin position="292"/>
        <end position="350"/>
    </location>
</feature>
<dbReference type="CDD" id="cd04590">
    <property type="entry name" value="CBS_pair_CorC_HlyC_assoc"/>
    <property type="match status" value="1"/>
</dbReference>
<keyword evidence="6 8" id="KW-0472">Membrane</keyword>
<organism evidence="12 13">
    <name type="scientific">Pseudobdellovibrio exovorus JSS</name>
    <dbReference type="NCBI Taxonomy" id="1184267"/>
    <lineage>
        <taxon>Bacteria</taxon>
        <taxon>Pseudomonadati</taxon>
        <taxon>Bdellovibrionota</taxon>
        <taxon>Bdellovibrionia</taxon>
        <taxon>Bdellovibrionales</taxon>
        <taxon>Pseudobdellovibrionaceae</taxon>
        <taxon>Pseudobdellovibrio</taxon>
    </lineage>
</organism>
<evidence type="ECO:0000256" key="2">
    <source>
        <dbReference type="ARBA" id="ARBA00022475"/>
    </source>
</evidence>
<dbReference type="PROSITE" id="PS51371">
    <property type="entry name" value="CBS"/>
    <property type="match status" value="2"/>
</dbReference>
<keyword evidence="2" id="KW-1003">Cell membrane</keyword>
<accession>M4V967</accession>
<name>M4V967_9BACT</name>
<evidence type="ECO:0000256" key="4">
    <source>
        <dbReference type="ARBA" id="ARBA00022737"/>
    </source>
</evidence>
<dbReference type="Pfam" id="PF01595">
    <property type="entry name" value="CNNM"/>
    <property type="match status" value="1"/>
</dbReference>
<dbReference type="eggNOG" id="COG1253">
    <property type="taxonomic scope" value="Bacteria"/>
</dbReference>
<dbReference type="InterPro" id="IPR000644">
    <property type="entry name" value="CBS_dom"/>
</dbReference>
<dbReference type="InterPro" id="IPR051676">
    <property type="entry name" value="UPF0053_domain"/>
</dbReference>
<dbReference type="Proteomes" id="UP000012040">
    <property type="component" value="Chromosome"/>
</dbReference>
<dbReference type="PATRIC" id="fig|1184267.3.peg.338"/>
<feature type="transmembrane region" description="Helical" evidence="9">
    <location>
        <begin position="109"/>
        <end position="134"/>
    </location>
</feature>
<proteinExistence type="predicted"/>
<comment type="subcellular location">
    <subcellularLocation>
        <location evidence="1">Cell membrane</location>
        <topology evidence="1">Multi-pass membrane protein</topology>
    </subcellularLocation>
</comment>
<dbReference type="GO" id="GO:0005886">
    <property type="term" value="C:plasma membrane"/>
    <property type="evidence" value="ECO:0007669"/>
    <property type="project" value="UniProtKB-SubCell"/>
</dbReference>
<evidence type="ECO:0000313" key="12">
    <source>
        <dbReference type="EMBL" id="AGH94556.1"/>
    </source>
</evidence>
<dbReference type="PANTHER" id="PTHR43099:SF2">
    <property type="entry name" value="UPF0053 PROTEIN YRKA"/>
    <property type="match status" value="1"/>
</dbReference>
<dbReference type="Gene3D" id="3.10.580.10">
    <property type="entry name" value="CBS-domain"/>
    <property type="match status" value="1"/>
</dbReference>
<evidence type="ECO:0000256" key="9">
    <source>
        <dbReference type="SAM" id="Phobius"/>
    </source>
</evidence>
<feature type="domain" description="CNNM transmembrane" evidence="11">
    <location>
        <begin position="9"/>
        <end position="210"/>
    </location>
</feature>
<dbReference type="KEGG" id="bex:A11Q_336"/>
<reference evidence="12 13" key="1">
    <citation type="journal article" date="2013" name="ISME J.">
        <title>By their genes ye shall know them: genomic signatures of predatory bacteria.</title>
        <authorList>
            <person name="Pasternak Z."/>
            <person name="Pietrokovski S."/>
            <person name="Rotem O."/>
            <person name="Gophna U."/>
            <person name="Lurie-Weinberger M.N."/>
            <person name="Jurkevitch E."/>
        </authorList>
    </citation>
    <scope>NUCLEOTIDE SEQUENCE [LARGE SCALE GENOMIC DNA]</scope>
    <source>
        <strain evidence="12 13">JSS</strain>
    </source>
</reference>
<dbReference type="InterPro" id="IPR046342">
    <property type="entry name" value="CBS_dom_sf"/>
</dbReference>
<evidence type="ECO:0000256" key="6">
    <source>
        <dbReference type="ARBA" id="ARBA00023136"/>
    </source>
</evidence>
<dbReference type="InterPro" id="IPR044751">
    <property type="entry name" value="Ion_transp-like_CBS"/>
</dbReference>
<dbReference type="STRING" id="1184267.A11Q_336"/>
<evidence type="ECO:0000256" key="1">
    <source>
        <dbReference type="ARBA" id="ARBA00004651"/>
    </source>
</evidence>
<feature type="transmembrane region" description="Helical" evidence="9">
    <location>
        <begin position="12"/>
        <end position="38"/>
    </location>
</feature>
<evidence type="ECO:0000259" key="11">
    <source>
        <dbReference type="PROSITE" id="PS51846"/>
    </source>
</evidence>
<dbReference type="EMBL" id="CP003537">
    <property type="protein sequence ID" value="AGH94556.1"/>
    <property type="molecule type" value="Genomic_DNA"/>
</dbReference>
<evidence type="ECO:0000256" key="5">
    <source>
        <dbReference type="ARBA" id="ARBA00022989"/>
    </source>
</evidence>
<keyword evidence="5 8" id="KW-1133">Transmembrane helix</keyword>
<keyword evidence="4" id="KW-0677">Repeat</keyword>
<gene>
    <name evidence="12" type="ORF">A11Q_336</name>
</gene>